<feature type="transmembrane region" description="Helical" evidence="5">
    <location>
        <begin position="239"/>
        <end position="258"/>
    </location>
</feature>
<dbReference type="Pfam" id="PF01061">
    <property type="entry name" value="ABC2_membrane"/>
    <property type="match status" value="1"/>
</dbReference>
<evidence type="ECO:0000256" key="3">
    <source>
        <dbReference type="ARBA" id="ARBA00022989"/>
    </source>
</evidence>
<comment type="subcellular location">
    <subcellularLocation>
        <location evidence="1">Membrane</location>
        <topology evidence="1">Multi-pass membrane protein</topology>
    </subcellularLocation>
</comment>
<evidence type="ECO:0000256" key="4">
    <source>
        <dbReference type="ARBA" id="ARBA00023136"/>
    </source>
</evidence>
<organism evidence="7 8">
    <name type="scientific">Canibacter oris</name>
    <dbReference type="NCBI Taxonomy" id="1365628"/>
    <lineage>
        <taxon>Bacteria</taxon>
        <taxon>Bacillati</taxon>
        <taxon>Actinomycetota</taxon>
        <taxon>Actinomycetes</taxon>
        <taxon>Micrococcales</taxon>
        <taxon>Microbacteriaceae</taxon>
        <taxon>Canibacter</taxon>
    </lineage>
</organism>
<sequence length="265" mass="28333">MSNTIAMQKNFSVRYALLDLKRNLLIVSATFFAIALPVCMYLIFGTMADYSEIELANGSGNVGAAVMVGMATYGALTAAVGLTASAAVELHTGWGRQLAVTPLSHTGYVLNKIVVTIIFSALPVVAVLAAGALSGARMQWYLWLTIPGLILVCAVMFSLYGLAFGLLFRSETANNAAGGLLVLFMFMGNGFAPLSGVLLELSVFTPAWGVLQLTKWPLMEGTTFDIGSDALVQYEMWQVAANIGVWTLIFAVLCFVGARRHTGRK</sequence>
<comment type="caution">
    <text evidence="7">The sequence shown here is derived from an EMBL/GenBank/DDBJ whole genome shotgun (WGS) entry which is preliminary data.</text>
</comment>
<evidence type="ECO:0000256" key="1">
    <source>
        <dbReference type="ARBA" id="ARBA00004141"/>
    </source>
</evidence>
<protein>
    <submittedName>
        <fullName evidence="7">ABC-2 type transport system permease protein</fullName>
    </submittedName>
</protein>
<evidence type="ECO:0000256" key="5">
    <source>
        <dbReference type="SAM" id="Phobius"/>
    </source>
</evidence>
<feature type="transmembrane region" description="Helical" evidence="5">
    <location>
        <begin position="180"/>
        <end position="199"/>
    </location>
</feature>
<feature type="domain" description="ABC-2 type transporter transmembrane" evidence="6">
    <location>
        <begin position="28"/>
        <end position="195"/>
    </location>
</feature>
<evidence type="ECO:0000313" key="7">
    <source>
        <dbReference type="EMBL" id="MBB4071688.1"/>
    </source>
</evidence>
<accession>A0A840DNS5</accession>
<dbReference type="Proteomes" id="UP000571183">
    <property type="component" value="Unassembled WGS sequence"/>
</dbReference>
<gene>
    <name evidence="7" type="ORF">F5897_001000</name>
</gene>
<evidence type="ECO:0000259" key="6">
    <source>
        <dbReference type="Pfam" id="PF01061"/>
    </source>
</evidence>
<name>A0A840DNS5_9MICO</name>
<evidence type="ECO:0000313" key="8">
    <source>
        <dbReference type="Proteomes" id="UP000571183"/>
    </source>
</evidence>
<keyword evidence="2 5" id="KW-0812">Transmembrane</keyword>
<evidence type="ECO:0000256" key="2">
    <source>
        <dbReference type="ARBA" id="ARBA00022692"/>
    </source>
</evidence>
<feature type="transmembrane region" description="Helical" evidence="5">
    <location>
        <begin position="140"/>
        <end position="168"/>
    </location>
</feature>
<feature type="transmembrane region" description="Helical" evidence="5">
    <location>
        <begin position="64"/>
        <end position="88"/>
    </location>
</feature>
<dbReference type="InterPro" id="IPR013525">
    <property type="entry name" value="ABC2_TM"/>
</dbReference>
<dbReference type="EMBL" id="JACIFD010000008">
    <property type="protein sequence ID" value="MBB4071688.1"/>
    <property type="molecule type" value="Genomic_DNA"/>
</dbReference>
<keyword evidence="8" id="KW-1185">Reference proteome</keyword>
<dbReference type="GO" id="GO:0140359">
    <property type="term" value="F:ABC-type transporter activity"/>
    <property type="evidence" value="ECO:0007669"/>
    <property type="project" value="InterPro"/>
</dbReference>
<keyword evidence="4 5" id="KW-0472">Membrane</keyword>
<feature type="transmembrane region" description="Helical" evidence="5">
    <location>
        <begin position="109"/>
        <end position="134"/>
    </location>
</feature>
<dbReference type="GO" id="GO:0016020">
    <property type="term" value="C:membrane"/>
    <property type="evidence" value="ECO:0007669"/>
    <property type="project" value="UniProtKB-SubCell"/>
</dbReference>
<keyword evidence="3 5" id="KW-1133">Transmembrane helix</keyword>
<proteinExistence type="predicted"/>
<feature type="transmembrane region" description="Helical" evidence="5">
    <location>
        <begin position="24"/>
        <end position="44"/>
    </location>
</feature>
<dbReference type="AlphaFoldDB" id="A0A840DNS5"/>
<dbReference type="RefSeq" id="WP_246332244.1">
    <property type="nucleotide sequence ID" value="NZ_JACIFD010000008.1"/>
</dbReference>
<reference evidence="7" key="1">
    <citation type="submission" date="2020-08" db="EMBL/GenBank/DDBJ databases">
        <title>Sequencing the genomes of 1000 actinobacteria strains.</title>
        <authorList>
            <person name="Klenk H.-P."/>
        </authorList>
    </citation>
    <scope>NUCLEOTIDE SEQUENCE [LARGE SCALE GENOMIC DNA]</scope>
    <source>
        <strain evidence="7">DSM 27064</strain>
    </source>
</reference>